<organism evidence="1 2">
    <name type="scientific">Thermoproteus tenax (strain ATCC 35583 / DSM 2078 / JCM 9277 / NBRC 100435 / Kra 1)</name>
    <dbReference type="NCBI Taxonomy" id="768679"/>
    <lineage>
        <taxon>Archaea</taxon>
        <taxon>Thermoproteota</taxon>
        <taxon>Thermoprotei</taxon>
        <taxon>Thermoproteales</taxon>
        <taxon>Thermoproteaceae</taxon>
        <taxon>Thermoproteus</taxon>
    </lineage>
</organism>
<keyword evidence="2" id="KW-1185">Reference proteome</keyword>
<evidence type="ECO:0000313" key="2">
    <source>
        <dbReference type="Proteomes" id="UP000002654"/>
    </source>
</evidence>
<name>G4RN68_THETK</name>
<reference evidence="1 2" key="1">
    <citation type="journal article" date="2011" name="PLoS ONE">
        <title>The complete genome sequence of Thermoproteus tenax: a physiologically versatile member of the Crenarchaeota.</title>
        <authorList>
            <person name="Siebers B."/>
            <person name="Zaparty M."/>
            <person name="Raddatz G."/>
            <person name="Tjaden B."/>
            <person name="Albers S.V."/>
            <person name="Bell S.D."/>
            <person name="Blombach F."/>
            <person name="Kletzin A."/>
            <person name="Kyrpides N."/>
            <person name="Lanz C."/>
            <person name="Plagens A."/>
            <person name="Rampp M."/>
            <person name="Rosinus A."/>
            <person name="von Jan M."/>
            <person name="Makarova K.S."/>
            <person name="Klenk H.P."/>
            <person name="Schuster S.C."/>
            <person name="Hensel R."/>
        </authorList>
    </citation>
    <scope>NUCLEOTIDE SEQUENCE [LARGE SCALE GENOMIC DNA]</scope>
    <source>
        <strain evidence="2">ATCC 35583 / DSM 2078 / JCM 9277 / NBRC 100435 / Kra 1</strain>
    </source>
</reference>
<dbReference type="OrthoDB" id="29029at2157"/>
<accession>G4RN68</accession>
<evidence type="ECO:0000313" key="1">
    <source>
        <dbReference type="EMBL" id="CCC81012.1"/>
    </source>
</evidence>
<dbReference type="eggNOG" id="arCOG07832">
    <property type="taxonomic scope" value="Archaea"/>
</dbReference>
<dbReference type="AlphaFoldDB" id="G4RN68"/>
<dbReference type="GeneID" id="11263347"/>
<gene>
    <name evidence="1" type="ordered locus">TTX_0337</name>
</gene>
<dbReference type="PaxDb" id="768679-TTX_0337"/>
<protein>
    <submittedName>
        <fullName evidence="1">Uncharacterized protein</fullName>
    </submittedName>
</protein>
<dbReference type="Proteomes" id="UP000002654">
    <property type="component" value="Chromosome"/>
</dbReference>
<dbReference type="EMBL" id="FN869859">
    <property type="protein sequence ID" value="CCC81012.1"/>
    <property type="molecule type" value="Genomic_DNA"/>
</dbReference>
<dbReference type="HOGENOM" id="CLU_2629926_0_0_2"/>
<dbReference type="KEGG" id="ttn:TTX_0337"/>
<proteinExistence type="predicted"/>
<dbReference type="PATRIC" id="fig|768679.9.peg.354"/>
<dbReference type="RefSeq" id="WP_014126269.1">
    <property type="nucleotide sequence ID" value="NC_016070.1"/>
</dbReference>
<sequence>MAEHAERIAQIMPILYVNELTRSNASARRRELAKGPLEDLGRYDRRILREFAEHGLLNDAGLTEAGRTLLKYIRRRA</sequence>